<dbReference type="AlphaFoldDB" id="A0A2U1KJ78"/>
<organism evidence="2 3">
    <name type="scientific">Artemisia annua</name>
    <name type="common">Sweet wormwood</name>
    <dbReference type="NCBI Taxonomy" id="35608"/>
    <lineage>
        <taxon>Eukaryota</taxon>
        <taxon>Viridiplantae</taxon>
        <taxon>Streptophyta</taxon>
        <taxon>Embryophyta</taxon>
        <taxon>Tracheophyta</taxon>
        <taxon>Spermatophyta</taxon>
        <taxon>Magnoliopsida</taxon>
        <taxon>eudicotyledons</taxon>
        <taxon>Gunneridae</taxon>
        <taxon>Pentapetalae</taxon>
        <taxon>asterids</taxon>
        <taxon>campanulids</taxon>
        <taxon>Asterales</taxon>
        <taxon>Asteraceae</taxon>
        <taxon>Asteroideae</taxon>
        <taxon>Anthemideae</taxon>
        <taxon>Artemisiinae</taxon>
        <taxon>Artemisia</taxon>
    </lineage>
</organism>
<gene>
    <name evidence="2" type="ORF">CTI12_AA595110</name>
</gene>
<evidence type="ECO:0000256" key="1">
    <source>
        <dbReference type="SAM" id="MobiDB-lite"/>
    </source>
</evidence>
<dbReference type="PANTHER" id="PTHR33781:SF21">
    <property type="entry name" value="PROTEIN PHYTOCHROME KINASE SUBSTRATE 1-LIKE"/>
    <property type="match status" value="1"/>
</dbReference>
<keyword evidence="3" id="KW-1185">Reference proteome</keyword>
<comment type="caution">
    <text evidence="2">The sequence shown here is derived from an EMBL/GenBank/DDBJ whole genome shotgun (WGS) entry which is preliminary data.</text>
</comment>
<dbReference type="GO" id="GO:0009638">
    <property type="term" value="P:phototropism"/>
    <property type="evidence" value="ECO:0007669"/>
    <property type="project" value="InterPro"/>
</dbReference>
<sequence>MITSEKRATSFSYLNAHTTEDSFMLKLAHPQTSTKKKLEDELGIFGAEKYFKGVIDEELLRTPGAHYRLNQPQEKHEEPSPLPKPNRAPSVRSESSYNSRKGLLVSNGNGNGNDHRQKKSFKSLLASLGCNCNDKDPVKVTHKKVPIRGGDSVNNRKALSSRWVDGDVNIKKDDCFTFPVLNAELVPEVKQEGGKGNKSFSLERKLTILNWDGVTPRAEVLDVSRNGGQNDTGSEASSDLFELESFSTHENNSFLAKQSMESNDGRLSNVNGYAPSEASVDWSVITASAADFSNPEDLRVSRTAKVGSSSGILSGCKSLKAVRVSGDEQEKGAVLVDPARREWSRRLDTATPVAKIQADTKLLVMGPDSLRGQNGRSFLGSIQ</sequence>
<dbReference type="InterPro" id="IPR039615">
    <property type="entry name" value="PKS"/>
</dbReference>
<dbReference type="OrthoDB" id="1916150at2759"/>
<accession>A0A2U1KJ78</accession>
<name>A0A2U1KJ78_ARTAN</name>
<protein>
    <submittedName>
        <fullName evidence="2">Uncharacterized protein</fullName>
    </submittedName>
</protein>
<evidence type="ECO:0000313" key="2">
    <source>
        <dbReference type="EMBL" id="PWA36826.1"/>
    </source>
</evidence>
<feature type="region of interest" description="Disordered" evidence="1">
    <location>
        <begin position="71"/>
        <end position="117"/>
    </location>
</feature>
<dbReference type="STRING" id="35608.A0A2U1KJ78"/>
<evidence type="ECO:0000313" key="3">
    <source>
        <dbReference type="Proteomes" id="UP000245207"/>
    </source>
</evidence>
<dbReference type="EMBL" id="PKPP01017601">
    <property type="protein sequence ID" value="PWA36826.1"/>
    <property type="molecule type" value="Genomic_DNA"/>
</dbReference>
<proteinExistence type="predicted"/>
<dbReference type="PANTHER" id="PTHR33781">
    <property type="entry name" value="PROTEIN PHYTOCHROME KINASE SUBSTRATE 1-RELATED"/>
    <property type="match status" value="1"/>
</dbReference>
<dbReference type="Proteomes" id="UP000245207">
    <property type="component" value="Unassembled WGS sequence"/>
</dbReference>
<reference evidence="2 3" key="1">
    <citation type="journal article" date="2018" name="Mol. Plant">
        <title>The genome of Artemisia annua provides insight into the evolution of Asteraceae family and artemisinin biosynthesis.</title>
        <authorList>
            <person name="Shen Q."/>
            <person name="Zhang L."/>
            <person name="Liao Z."/>
            <person name="Wang S."/>
            <person name="Yan T."/>
            <person name="Shi P."/>
            <person name="Liu M."/>
            <person name="Fu X."/>
            <person name="Pan Q."/>
            <person name="Wang Y."/>
            <person name="Lv Z."/>
            <person name="Lu X."/>
            <person name="Zhang F."/>
            <person name="Jiang W."/>
            <person name="Ma Y."/>
            <person name="Chen M."/>
            <person name="Hao X."/>
            <person name="Li L."/>
            <person name="Tang Y."/>
            <person name="Lv G."/>
            <person name="Zhou Y."/>
            <person name="Sun X."/>
            <person name="Brodelius P.E."/>
            <person name="Rose J.K.C."/>
            <person name="Tang K."/>
        </authorList>
    </citation>
    <scope>NUCLEOTIDE SEQUENCE [LARGE SCALE GENOMIC DNA]</scope>
    <source>
        <strain evidence="3">cv. Huhao1</strain>
        <tissue evidence="2">Leaf</tissue>
    </source>
</reference>